<proteinExistence type="predicted"/>
<evidence type="ECO:0000256" key="1">
    <source>
        <dbReference type="SAM" id="Phobius"/>
    </source>
</evidence>
<evidence type="ECO:0000313" key="3">
    <source>
        <dbReference type="Proteomes" id="UP001589587"/>
    </source>
</evidence>
<feature type="transmembrane region" description="Helical" evidence="1">
    <location>
        <begin position="36"/>
        <end position="52"/>
    </location>
</feature>
<dbReference type="RefSeq" id="WP_378377152.1">
    <property type="nucleotide sequence ID" value="NZ_JBHMAS010000102.1"/>
</dbReference>
<reference evidence="2 3" key="1">
    <citation type="submission" date="2024-09" db="EMBL/GenBank/DDBJ databases">
        <authorList>
            <person name="Sun Q."/>
            <person name="Mori K."/>
        </authorList>
    </citation>
    <scope>NUCLEOTIDE SEQUENCE [LARGE SCALE GENOMIC DNA]</scope>
    <source>
        <strain evidence="2 3">JCM 11411</strain>
    </source>
</reference>
<keyword evidence="3" id="KW-1185">Reference proteome</keyword>
<gene>
    <name evidence="2" type="ORF">ACFFQ6_35270</name>
</gene>
<name>A0ABV5XR51_9NOCA</name>
<evidence type="ECO:0000313" key="2">
    <source>
        <dbReference type="EMBL" id="MFB9784963.1"/>
    </source>
</evidence>
<protein>
    <submittedName>
        <fullName evidence="2">Uncharacterized protein</fullName>
    </submittedName>
</protein>
<accession>A0ABV5XR51</accession>
<keyword evidence="1" id="KW-0812">Transmembrane</keyword>
<keyword evidence="1" id="KW-0472">Membrane</keyword>
<sequence length="146" mass="15649">MLPSTTGRLIAGGTGLALSAFVDAPLKKWMPRNRTSSYAVGLMVAAAVYPVARQGQARLRHTVDVSIPTREWSAVAATFAVFVGALILPSRSARRLVAASWAIRPIFDLLHERGPDSRLPDSYPAICAGYDLGVAGLLTVETRNFV</sequence>
<comment type="caution">
    <text evidence="2">The sequence shown here is derived from an EMBL/GenBank/DDBJ whole genome shotgun (WGS) entry which is preliminary data.</text>
</comment>
<keyword evidence="1" id="KW-1133">Transmembrane helix</keyword>
<feature type="transmembrane region" description="Helical" evidence="1">
    <location>
        <begin position="72"/>
        <end position="88"/>
    </location>
</feature>
<feature type="transmembrane region" description="Helical" evidence="1">
    <location>
        <begin position="6"/>
        <end position="24"/>
    </location>
</feature>
<dbReference type="EMBL" id="JBHMAS010000102">
    <property type="protein sequence ID" value="MFB9784963.1"/>
    <property type="molecule type" value="Genomic_DNA"/>
</dbReference>
<organism evidence="2 3">
    <name type="scientific">Rhodococcus baikonurensis</name>
    <dbReference type="NCBI Taxonomy" id="172041"/>
    <lineage>
        <taxon>Bacteria</taxon>
        <taxon>Bacillati</taxon>
        <taxon>Actinomycetota</taxon>
        <taxon>Actinomycetes</taxon>
        <taxon>Mycobacteriales</taxon>
        <taxon>Nocardiaceae</taxon>
        <taxon>Rhodococcus</taxon>
        <taxon>Rhodococcus erythropolis group</taxon>
    </lineage>
</organism>
<dbReference type="Proteomes" id="UP001589587">
    <property type="component" value="Unassembled WGS sequence"/>
</dbReference>